<dbReference type="PANTHER" id="PTHR45348:SF1">
    <property type="entry name" value="TRANS-ENOYL REDUCTASE STHE"/>
    <property type="match status" value="1"/>
</dbReference>
<evidence type="ECO:0000256" key="4">
    <source>
        <dbReference type="ARBA" id="ARBA00022857"/>
    </source>
</evidence>
<sequence length="362" mass="39103">MDSSREIPTSQTAIIQHEGGNLRITPGLPIPDLEQCHILVRVAAVALNPCDFKMPLRFPTPGLWDGCDFAGTVVAVGSQVAADGRFQLGDKVFGAVQGSNQSDPTSGAYCEYLKVEQDFVFRIPESMSFLDAPGISGTGIATLGVALFWSLQIPGSLDAPSQNPVDVLIYGGSSTVGLLAIQMVKLSGHRAITTCSPKNFDLVRSYGADLVFDYKSENCAKDIRAVTKNTLRYALDPFAEAKTVRLCQEAIGRTGGRYCALEQYQEHLCVRKTIKNDLVMGGAISGKGVQLPEPYGIPPRPEIGDWARTWYRVVETLIHEGKLRGCPVRVLSGRFQGILSGLKLLKDGSVSGEKLVVSLEDV</sequence>
<evidence type="ECO:0000256" key="3">
    <source>
        <dbReference type="ARBA" id="ARBA00022741"/>
    </source>
</evidence>
<dbReference type="HOGENOM" id="CLU_026673_16_1_1"/>
<accession>S8B464</accession>
<name>S8B464_PENO1</name>
<comment type="subunit">
    <text evidence="2">Monomer.</text>
</comment>
<dbReference type="STRING" id="933388.S8B464"/>
<protein>
    <recommendedName>
        <fullName evidence="6">Enoyl reductase (ER) domain-containing protein</fullName>
    </recommendedName>
</protein>
<evidence type="ECO:0000256" key="5">
    <source>
        <dbReference type="ARBA" id="ARBA00023002"/>
    </source>
</evidence>
<dbReference type="eggNOG" id="KOG1198">
    <property type="taxonomic scope" value="Eukaryota"/>
</dbReference>
<dbReference type="PhylomeDB" id="S8B464"/>
<comment type="similarity">
    <text evidence="1">Belongs to the zinc-containing alcohol dehydrogenase family.</text>
</comment>
<keyword evidence="8" id="KW-1185">Reference proteome</keyword>
<dbReference type="EMBL" id="KB644411">
    <property type="protein sequence ID" value="EPS29307.1"/>
    <property type="molecule type" value="Genomic_DNA"/>
</dbReference>
<keyword evidence="4" id="KW-0521">NADP</keyword>
<evidence type="ECO:0000256" key="2">
    <source>
        <dbReference type="ARBA" id="ARBA00011245"/>
    </source>
</evidence>
<dbReference type="InterPro" id="IPR047122">
    <property type="entry name" value="Trans-enoyl_RdTase-like"/>
</dbReference>
<dbReference type="InterPro" id="IPR036291">
    <property type="entry name" value="NAD(P)-bd_dom_sf"/>
</dbReference>
<dbReference type="OrthoDB" id="9992527at2759"/>
<evidence type="ECO:0000313" key="7">
    <source>
        <dbReference type="EMBL" id="EPS29307.1"/>
    </source>
</evidence>
<feature type="domain" description="Enoyl reductase (ER)" evidence="6">
    <location>
        <begin position="19"/>
        <end position="357"/>
    </location>
</feature>
<keyword evidence="5" id="KW-0560">Oxidoreductase</keyword>
<dbReference type="SMART" id="SM00829">
    <property type="entry name" value="PKS_ER"/>
    <property type="match status" value="1"/>
</dbReference>
<evidence type="ECO:0000256" key="1">
    <source>
        <dbReference type="ARBA" id="ARBA00008072"/>
    </source>
</evidence>
<dbReference type="InterPro" id="IPR013154">
    <property type="entry name" value="ADH-like_N"/>
</dbReference>
<dbReference type="SUPFAM" id="SSF50129">
    <property type="entry name" value="GroES-like"/>
    <property type="match status" value="1"/>
</dbReference>
<dbReference type="Pfam" id="PF00107">
    <property type="entry name" value="ADH_zinc_N"/>
    <property type="match status" value="1"/>
</dbReference>
<dbReference type="InterPro" id="IPR013149">
    <property type="entry name" value="ADH-like_C"/>
</dbReference>
<organism evidence="7 8">
    <name type="scientific">Penicillium oxalicum (strain 114-2 / CGMCC 5302)</name>
    <name type="common">Penicillium decumbens</name>
    <dbReference type="NCBI Taxonomy" id="933388"/>
    <lineage>
        <taxon>Eukaryota</taxon>
        <taxon>Fungi</taxon>
        <taxon>Dikarya</taxon>
        <taxon>Ascomycota</taxon>
        <taxon>Pezizomycotina</taxon>
        <taxon>Eurotiomycetes</taxon>
        <taxon>Eurotiomycetidae</taxon>
        <taxon>Eurotiales</taxon>
        <taxon>Aspergillaceae</taxon>
        <taxon>Penicillium</taxon>
    </lineage>
</organism>
<dbReference type="Pfam" id="PF08240">
    <property type="entry name" value="ADH_N"/>
    <property type="match status" value="1"/>
</dbReference>
<dbReference type="SUPFAM" id="SSF51735">
    <property type="entry name" value="NAD(P)-binding Rossmann-fold domains"/>
    <property type="match status" value="1"/>
</dbReference>
<dbReference type="GO" id="GO:0016651">
    <property type="term" value="F:oxidoreductase activity, acting on NAD(P)H"/>
    <property type="evidence" value="ECO:0007669"/>
    <property type="project" value="InterPro"/>
</dbReference>
<reference evidence="7 8" key="1">
    <citation type="journal article" date="2013" name="PLoS ONE">
        <title>Genomic and secretomic analyses reveal unique features of the lignocellulolytic enzyme system of Penicillium decumbens.</title>
        <authorList>
            <person name="Liu G."/>
            <person name="Zhang L."/>
            <person name="Wei X."/>
            <person name="Zou G."/>
            <person name="Qin Y."/>
            <person name="Ma L."/>
            <person name="Li J."/>
            <person name="Zheng H."/>
            <person name="Wang S."/>
            <person name="Wang C."/>
            <person name="Xun L."/>
            <person name="Zhao G.-P."/>
            <person name="Zhou Z."/>
            <person name="Qu Y."/>
        </authorList>
    </citation>
    <scope>NUCLEOTIDE SEQUENCE [LARGE SCALE GENOMIC DNA]</scope>
    <source>
        <strain evidence="8">114-2 / CGMCC 5302</strain>
    </source>
</reference>
<evidence type="ECO:0000259" key="6">
    <source>
        <dbReference type="SMART" id="SM00829"/>
    </source>
</evidence>
<dbReference type="Proteomes" id="UP000019376">
    <property type="component" value="Unassembled WGS sequence"/>
</dbReference>
<dbReference type="GO" id="GO:0000166">
    <property type="term" value="F:nucleotide binding"/>
    <property type="evidence" value="ECO:0007669"/>
    <property type="project" value="UniProtKB-KW"/>
</dbReference>
<dbReference type="Gene3D" id="3.90.180.10">
    <property type="entry name" value="Medium-chain alcohol dehydrogenases, catalytic domain"/>
    <property type="match status" value="1"/>
</dbReference>
<dbReference type="InterPro" id="IPR020843">
    <property type="entry name" value="ER"/>
</dbReference>
<keyword evidence="3" id="KW-0547">Nucleotide-binding</keyword>
<gene>
    <name evidence="7" type="ORF">PDE_04256</name>
</gene>
<dbReference type="InterPro" id="IPR011032">
    <property type="entry name" value="GroES-like_sf"/>
</dbReference>
<evidence type="ECO:0000313" key="8">
    <source>
        <dbReference type="Proteomes" id="UP000019376"/>
    </source>
</evidence>
<dbReference type="CDD" id="cd08249">
    <property type="entry name" value="enoyl_reductase_like"/>
    <property type="match status" value="1"/>
</dbReference>
<dbReference type="AlphaFoldDB" id="S8B464"/>
<dbReference type="PANTHER" id="PTHR45348">
    <property type="entry name" value="HYPOTHETICAL OXIDOREDUCTASE (EUROFUNG)"/>
    <property type="match status" value="1"/>
</dbReference>
<dbReference type="Gene3D" id="3.40.50.720">
    <property type="entry name" value="NAD(P)-binding Rossmann-like Domain"/>
    <property type="match status" value="1"/>
</dbReference>
<proteinExistence type="inferred from homology"/>